<protein>
    <submittedName>
        <fullName evidence="2">Uncharacterized protein</fullName>
    </submittedName>
</protein>
<evidence type="ECO:0000313" key="2">
    <source>
        <dbReference type="EMBL" id="KAK4181871.1"/>
    </source>
</evidence>
<keyword evidence="3" id="KW-1185">Reference proteome</keyword>
<sequence>MQIPRGEDSCLGLYCVCCLFVFVFAVYIAPVRWLAELGAMSFSYYALLFLLFFIMHRKQRGGGHARRYHHLNSFWFFCFFPLANWRWAWRVERELPLLNDLGFYRFLLLIPPTFIYTHRDQSPSKQARLGVGDKG</sequence>
<gene>
    <name evidence="2" type="ORF">QBC36DRAFT_775</name>
</gene>
<dbReference type="Proteomes" id="UP001302321">
    <property type="component" value="Unassembled WGS sequence"/>
</dbReference>
<proteinExistence type="predicted"/>
<keyword evidence="1" id="KW-0812">Transmembrane</keyword>
<keyword evidence="1" id="KW-0472">Membrane</keyword>
<dbReference type="AlphaFoldDB" id="A0AAN6WHE6"/>
<reference evidence="2" key="1">
    <citation type="journal article" date="2023" name="Mol. Phylogenet. Evol.">
        <title>Genome-scale phylogeny and comparative genomics of the fungal order Sordariales.</title>
        <authorList>
            <person name="Hensen N."/>
            <person name="Bonometti L."/>
            <person name="Westerberg I."/>
            <person name="Brannstrom I.O."/>
            <person name="Guillou S."/>
            <person name="Cros-Aarteil S."/>
            <person name="Calhoun S."/>
            <person name="Haridas S."/>
            <person name="Kuo A."/>
            <person name="Mondo S."/>
            <person name="Pangilinan J."/>
            <person name="Riley R."/>
            <person name="LaButti K."/>
            <person name="Andreopoulos B."/>
            <person name="Lipzen A."/>
            <person name="Chen C."/>
            <person name="Yan M."/>
            <person name="Daum C."/>
            <person name="Ng V."/>
            <person name="Clum A."/>
            <person name="Steindorff A."/>
            <person name="Ohm R.A."/>
            <person name="Martin F."/>
            <person name="Silar P."/>
            <person name="Natvig D.O."/>
            <person name="Lalanne C."/>
            <person name="Gautier V."/>
            <person name="Ament-Velasquez S.L."/>
            <person name="Kruys A."/>
            <person name="Hutchinson M.I."/>
            <person name="Powell A.J."/>
            <person name="Barry K."/>
            <person name="Miller A.N."/>
            <person name="Grigoriev I.V."/>
            <person name="Debuchy R."/>
            <person name="Gladieux P."/>
            <person name="Hiltunen Thoren M."/>
            <person name="Johannesson H."/>
        </authorList>
    </citation>
    <scope>NUCLEOTIDE SEQUENCE</scope>
    <source>
        <strain evidence="2">CBS 892.96</strain>
    </source>
</reference>
<feature type="transmembrane region" description="Helical" evidence="1">
    <location>
        <begin position="68"/>
        <end position="89"/>
    </location>
</feature>
<evidence type="ECO:0000256" key="1">
    <source>
        <dbReference type="SAM" id="Phobius"/>
    </source>
</evidence>
<feature type="transmembrane region" description="Helical" evidence="1">
    <location>
        <begin position="12"/>
        <end position="31"/>
    </location>
</feature>
<dbReference type="EMBL" id="MU866083">
    <property type="protein sequence ID" value="KAK4181871.1"/>
    <property type="molecule type" value="Genomic_DNA"/>
</dbReference>
<feature type="transmembrane region" description="Helical" evidence="1">
    <location>
        <begin position="37"/>
        <end position="56"/>
    </location>
</feature>
<organism evidence="2 3">
    <name type="scientific">Triangularia setosa</name>
    <dbReference type="NCBI Taxonomy" id="2587417"/>
    <lineage>
        <taxon>Eukaryota</taxon>
        <taxon>Fungi</taxon>
        <taxon>Dikarya</taxon>
        <taxon>Ascomycota</taxon>
        <taxon>Pezizomycotina</taxon>
        <taxon>Sordariomycetes</taxon>
        <taxon>Sordariomycetidae</taxon>
        <taxon>Sordariales</taxon>
        <taxon>Podosporaceae</taxon>
        <taxon>Triangularia</taxon>
    </lineage>
</organism>
<reference evidence="2" key="2">
    <citation type="submission" date="2023-05" db="EMBL/GenBank/DDBJ databases">
        <authorList>
            <consortium name="Lawrence Berkeley National Laboratory"/>
            <person name="Steindorff A."/>
            <person name="Hensen N."/>
            <person name="Bonometti L."/>
            <person name="Westerberg I."/>
            <person name="Brannstrom I.O."/>
            <person name="Guillou S."/>
            <person name="Cros-Aarteil S."/>
            <person name="Calhoun S."/>
            <person name="Haridas S."/>
            <person name="Kuo A."/>
            <person name="Mondo S."/>
            <person name="Pangilinan J."/>
            <person name="Riley R."/>
            <person name="Labutti K."/>
            <person name="Andreopoulos B."/>
            <person name="Lipzen A."/>
            <person name="Chen C."/>
            <person name="Yanf M."/>
            <person name="Daum C."/>
            <person name="Ng V."/>
            <person name="Clum A."/>
            <person name="Ohm R."/>
            <person name="Martin F."/>
            <person name="Silar P."/>
            <person name="Natvig D."/>
            <person name="Lalanne C."/>
            <person name="Gautier V."/>
            <person name="Ament-Velasquez S.L."/>
            <person name="Kruys A."/>
            <person name="Hutchinson M.I."/>
            <person name="Powell A.J."/>
            <person name="Barry K."/>
            <person name="Miller A.N."/>
            <person name="Grigoriev I.V."/>
            <person name="Debuchy R."/>
            <person name="Gladieux P."/>
            <person name="Thoren M.H."/>
            <person name="Johannesson H."/>
        </authorList>
    </citation>
    <scope>NUCLEOTIDE SEQUENCE</scope>
    <source>
        <strain evidence="2">CBS 892.96</strain>
    </source>
</reference>
<keyword evidence="1" id="KW-1133">Transmembrane helix</keyword>
<evidence type="ECO:0000313" key="3">
    <source>
        <dbReference type="Proteomes" id="UP001302321"/>
    </source>
</evidence>
<accession>A0AAN6WHE6</accession>
<comment type="caution">
    <text evidence="2">The sequence shown here is derived from an EMBL/GenBank/DDBJ whole genome shotgun (WGS) entry which is preliminary data.</text>
</comment>
<name>A0AAN6WHE6_9PEZI</name>